<dbReference type="AlphaFoldDB" id="A0A0C2JW37"/>
<keyword evidence="2" id="KW-1185">Reference proteome</keyword>
<evidence type="ECO:0000313" key="2">
    <source>
        <dbReference type="Proteomes" id="UP000031668"/>
    </source>
</evidence>
<sequence length="128" mass="14874">MDIWVRSKKINMTNLKLLDIPTMSFDHWVLMRTQSRNVQEETRTLFRKDFGILIAYVEPSTEAVQSSSSRFFCLFVYDRDFIVLLEGATHRLSGPLGMREAHDRFSLSIVALRAAFKIMLDVCSLPER</sequence>
<gene>
    <name evidence="1" type="ORF">RF11_09900</name>
</gene>
<proteinExistence type="predicted"/>
<name>A0A0C2JW37_THEKT</name>
<dbReference type="Proteomes" id="UP000031668">
    <property type="component" value="Unassembled WGS sequence"/>
</dbReference>
<comment type="caution">
    <text evidence="1">The sequence shown here is derived from an EMBL/GenBank/DDBJ whole genome shotgun (WGS) entry which is preliminary data.</text>
</comment>
<organism evidence="1 2">
    <name type="scientific">Thelohanellus kitauei</name>
    <name type="common">Myxosporean</name>
    <dbReference type="NCBI Taxonomy" id="669202"/>
    <lineage>
        <taxon>Eukaryota</taxon>
        <taxon>Metazoa</taxon>
        <taxon>Cnidaria</taxon>
        <taxon>Myxozoa</taxon>
        <taxon>Myxosporea</taxon>
        <taxon>Bivalvulida</taxon>
        <taxon>Platysporina</taxon>
        <taxon>Myxobolidae</taxon>
        <taxon>Thelohanellus</taxon>
    </lineage>
</organism>
<dbReference type="EMBL" id="JWZT01000737">
    <property type="protein sequence ID" value="KII73648.1"/>
    <property type="molecule type" value="Genomic_DNA"/>
</dbReference>
<accession>A0A0C2JW37</accession>
<reference evidence="1 2" key="1">
    <citation type="journal article" date="2014" name="Genome Biol. Evol.">
        <title>The genome of the myxosporean Thelohanellus kitauei shows adaptations to nutrient acquisition within its fish host.</title>
        <authorList>
            <person name="Yang Y."/>
            <person name="Xiong J."/>
            <person name="Zhou Z."/>
            <person name="Huo F."/>
            <person name="Miao W."/>
            <person name="Ran C."/>
            <person name="Liu Y."/>
            <person name="Zhang J."/>
            <person name="Feng J."/>
            <person name="Wang M."/>
            <person name="Wang M."/>
            <person name="Wang L."/>
            <person name="Yao B."/>
        </authorList>
    </citation>
    <scope>NUCLEOTIDE SEQUENCE [LARGE SCALE GENOMIC DNA]</scope>
    <source>
        <strain evidence="1">Wuqing</strain>
    </source>
</reference>
<evidence type="ECO:0000313" key="1">
    <source>
        <dbReference type="EMBL" id="KII73648.1"/>
    </source>
</evidence>
<protein>
    <submittedName>
        <fullName evidence="1">Uncharacterized protein</fullName>
    </submittedName>
</protein>